<dbReference type="KEGG" id="sfm:108923909"/>
<keyword evidence="4" id="KW-0812">Transmembrane</keyword>
<dbReference type="InterPro" id="IPR036179">
    <property type="entry name" value="Ig-like_dom_sf"/>
</dbReference>
<dbReference type="GO" id="GO:0004888">
    <property type="term" value="F:transmembrane signaling receptor activity"/>
    <property type="evidence" value="ECO:0007669"/>
    <property type="project" value="TreeGrafter"/>
</dbReference>
<dbReference type="RefSeq" id="XP_018590463.1">
    <property type="nucleotide sequence ID" value="XM_018734947.1"/>
</dbReference>
<feature type="region of interest" description="Disordered" evidence="3">
    <location>
        <begin position="413"/>
        <end position="448"/>
    </location>
</feature>
<dbReference type="PANTHER" id="PTHR11481">
    <property type="entry name" value="IMMUNOGLOBULIN FC RECEPTOR"/>
    <property type="match status" value="1"/>
</dbReference>
<evidence type="ECO:0000256" key="3">
    <source>
        <dbReference type="SAM" id="MobiDB-lite"/>
    </source>
</evidence>
<dbReference type="GeneID" id="108923909"/>
<evidence type="ECO:0000313" key="7">
    <source>
        <dbReference type="Ensembl" id="ENSSFOP00015025916.1"/>
    </source>
</evidence>
<evidence type="ECO:0000313" key="8">
    <source>
        <dbReference type="Proteomes" id="UP000694397"/>
    </source>
</evidence>
<keyword evidence="4" id="KW-1133">Transmembrane helix</keyword>
<feature type="signal peptide" evidence="5">
    <location>
        <begin position="1"/>
        <end position="17"/>
    </location>
</feature>
<feature type="chain" id="PRO_5034353634" evidence="5">
    <location>
        <begin position="18"/>
        <end position="523"/>
    </location>
</feature>
<dbReference type="GO" id="GO:0007166">
    <property type="term" value="P:cell surface receptor signaling pathway"/>
    <property type="evidence" value="ECO:0007669"/>
    <property type="project" value="TreeGrafter"/>
</dbReference>
<evidence type="ECO:0000256" key="2">
    <source>
        <dbReference type="ARBA" id="ARBA00023157"/>
    </source>
</evidence>
<proteinExistence type="predicted"/>
<reference evidence="7 8" key="1">
    <citation type="submission" date="2019-04" db="EMBL/GenBank/DDBJ databases">
        <authorList>
            <consortium name="Wellcome Sanger Institute Data Sharing"/>
        </authorList>
    </citation>
    <scope>NUCLEOTIDE SEQUENCE [LARGE SCALE GENOMIC DNA]</scope>
</reference>
<keyword evidence="2" id="KW-1015">Disulfide bond</keyword>
<feature type="transmembrane region" description="Helical" evidence="4">
    <location>
        <begin position="366"/>
        <end position="390"/>
    </location>
</feature>
<evidence type="ECO:0000256" key="5">
    <source>
        <dbReference type="SAM" id="SignalP"/>
    </source>
</evidence>
<dbReference type="GeneTree" id="ENSGT00440000036191"/>
<dbReference type="GO" id="GO:0006955">
    <property type="term" value="P:immune response"/>
    <property type="evidence" value="ECO:0007669"/>
    <property type="project" value="TreeGrafter"/>
</dbReference>
<organism evidence="7 8">
    <name type="scientific">Scleropages formosus</name>
    <name type="common">Asian bonytongue</name>
    <name type="synonym">Osteoglossum formosum</name>
    <dbReference type="NCBI Taxonomy" id="113540"/>
    <lineage>
        <taxon>Eukaryota</taxon>
        <taxon>Metazoa</taxon>
        <taxon>Chordata</taxon>
        <taxon>Craniata</taxon>
        <taxon>Vertebrata</taxon>
        <taxon>Euteleostomi</taxon>
        <taxon>Actinopterygii</taxon>
        <taxon>Neopterygii</taxon>
        <taxon>Teleostei</taxon>
        <taxon>Osteoglossocephala</taxon>
        <taxon>Osteoglossomorpha</taxon>
        <taxon>Osteoglossiformes</taxon>
        <taxon>Osteoglossidae</taxon>
        <taxon>Scleropages</taxon>
    </lineage>
</organism>
<evidence type="ECO:0000256" key="4">
    <source>
        <dbReference type="SAM" id="Phobius"/>
    </source>
</evidence>
<protein>
    <submittedName>
        <fullName evidence="7">Uncharacterized LOC108923909</fullName>
    </submittedName>
</protein>
<dbReference type="InterPro" id="IPR013783">
    <property type="entry name" value="Ig-like_fold"/>
</dbReference>
<dbReference type="AlphaFoldDB" id="A0A8C9S2C7"/>
<name>A0A8C9S2C7_SCLFO</name>
<dbReference type="InterPro" id="IPR007110">
    <property type="entry name" value="Ig-like_dom"/>
</dbReference>
<dbReference type="Ensembl" id="ENSSFOT00015026203.2">
    <property type="protein sequence ID" value="ENSSFOP00015025916.1"/>
    <property type="gene ID" value="ENSSFOG00015016665.2"/>
</dbReference>
<keyword evidence="4" id="KW-0472">Membrane</keyword>
<dbReference type="InterPro" id="IPR050488">
    <property type="entry name" value="Ig_Fc_receptor"/>
</dbReference>
<dbReference type="Proteomes" id="UP000694397">
    <property type="component" value="Chromosome 20"/>
</dbReference>
<evidence type="ECO:0000259" key="6">
    <source>
        <dbReference type="PROSITE" id="PS50835"/>
    </source>
</evidence>
<sequence length="523" mass="57703">MKTLPFLLSAFLAAVTCQDAPTVSILQKFTDIYLGDTLVLRCSGSGSGDVKWYHKDTPVAHTKPVWIVPVLSAKGTLSYSCEQNGKKSSTLTHKINRYMPPGILSIKTGNSVVPNGESVILNLEVDGDLNGWICFTIKGEKAYATVFQKELIEQKINNIDFQSSPISIEQSPLIYWCKKRGTNTRSNTVTLTATNKKAVLVSHPDLPVSGTEVILECIVPGARTVEKVIFYKNDKEVVPYQSGKTYTIKNMTEDYYAPYYCNASYKYIENSNRLSDSSNVQKLEGREASLKAVISGDASHPKCSCFECPTSAEYRYYKDLEDGGKQLFNTASNLQPGMYSCRAVWDLGVSMMSDPKKMDNGENLEIPIIVILIVIALILILIGIAIIVIWKKRRTEALYQEVPLRAVKSNKGDGGYQDLQEARSGTRGGDYETLKGEREQGGEVEGARPERGYEALKTAPGAEKDTVYHTIKPEGSDGASKGDAIKGEEVKGREGGYEALKIAKEEEKEGLYQTIGQDEVKQE</sequence>
<gene>
    <name evidence="7" type="primary">LOC108923909</name>
</gene>
<accession>A0A8C9S2C7</accession>
<feature type="compositionally biased region" description="Basic and acidic residues" evidence="3">
    <location>
        <begin position="429"/>
        <end position="448"/>
    </location>
</feature>
<dbReference type="PANTHER" id="PTHR11481:SF60">
    <property type="entry name" value="IG-LIKE DOMAIN-CONTAINING PROTEIN"/>
    <property type="match status" value="1"/>
</dbReference>
<dbReference type="GO" id="GO:0009897">
    <property type="term" value="C:external side of plasma membrane"/>
    <property type="evidence" value="ECO:0007669"/>
    <property type="project" value="TreeGrafter"/>
</dbReference>
<dbReference type="SUPFAM" id="SSF48726">
    <property type="entry name" value="Immunoglobulin"/>
    <property type="match status" value="2"/>
</dbReference>
<evidence type="ECO:0000256" key="1">
    <source>
        <dbReference type="ARBA" id="ARBA00022729"/>
    </source>
</evidence>
<feature type="region of interest" description="Disordered" evidence="3">
    <location>
        <begin position="472"/>
        <end position="494"/>
    </location>
</feature>
<feature type="domain" description="Ig-like" evidence="6">
    <location>
        <begin position="210"/>
        <end position="281"/>
    </location>
</feature>
<dbReference type="OrthoDB" id="8954737at2759"/>
<reference evidence="7" key="2">
    <citation type="submission" date="2025-08" db="UniProtKB">
        <authorList>
            <consortium name="Ensembl"/>
        </authorList>
    </citation>
    <scope>IDENTIFICATION</scope>
</reference>
<reference evidence="7" key="3">
    <citation type="submission" date="2025-09" db="UniProtKB">
        <authorList>
            <consortium name="Ensembl"/>
        </authorList>
    </citation>
    <scope>IDENTIFICATION</scope>
</reference>
<keyword evidence="8" id="KW-1185">Reference proteome</keyword>
<dbReference type="PROSITE" id="PS50835">
    <property type="entry name" value="IG_LIKE"/>
    <property type="match status" value="1"/>
</dbReference>
<keyword evidence="1 5" id="KW-0732">Signal</keyword>
<feature type="compositionally biased region" description="Basic and acidic residues" evidence="3">
    <location>
        <begin position="483"/>
        <end position="494"/>
    </location>
</feature>
<dbReference type="Gene3D" id="2.60.40.10">
    <property type="entry name" value="Immunoglobulins"/>
    <property type="match status" value="2"/>
</dbReference>